<dbReference type="OrthoDB" id="255837at2759"/>
<organism evidence="5 6">
    <name type="scientific">Wallemia hederae</name>
    <dbReference type="NCBI Taxonomy" id="1540922"/>
    <lineage>
        <taxon>Eukaryota</taxon>
        <taxon>Fungi</taxon>
        <taxon>Dikarya</taxon>
        <taxon>Basidiomycota</taxon>
        <taxon>Wallemiomycotina</taxon>
        <taxon>Wallemiomycetes</taxon>
        <taxon>Wallemiales</taxon>
        <taxon>Wallemiaceae</taxon>
        <taxon>Wallemia</taxon>
    </lineage>
</organism>
<comment type="caution">
    <text evidence="5">The sequence shown here is derived from an EMBL/GenBank/DDBJ whole genome shotgun (WGS) entry which is preliminary data.</text>
</comment>
<dbReference type="GO" id="GO:0032798">
    <property type="term" value="C:Swi5-Sfr1 complex"/>
    <property type="evidence" value="ECO:0007669"/>
    <property type="project" value="TreeGrafter"/>
</dbReference>
<dbReference type="Proteomes" id="UP000310189">
    <property type="component" value="Unassembled WGS sequence"/>
</dbReference>
<keyword evidence="2" id="KW-0227">DNA damage</keyword>
<gene>
    <name evidence="5" type="ORF">E3P99_00782</name>
</gene>
<evidence type="ECO:0000256" key="1">
    <source>
        <dbReference type="ARBA" id="ARBA00008060"/>
    </source>
</evidence>
<evidence type="ECO:0000256" key="3">
    <source>
        <dbReference type="ARBA" id="ARBA00023204"/>
    </source>
</evidence>
<protein>
    <recommendedName>
        <fullName evidence="7">DNA repair protein SWI5 homolog</fullName>
    </recommendedName>
</protein>
<dbReference type="InterPro" id="IPR010760">
    <property type="entry name" value="DNA-repair_Swi5"/>
</dbReference>
<keyword evidence="3" id="KW-0234">DNA repair</keyword>
<feature type="compositionally biased region" description="Low complexity" evidence="4">
    <location>
        <begin position="1"/>
        <end position="13"/>
    </location>
</feature>
<reference evidence="5 6" key="1">
    <citation type="submission" date="2019-03" db="EMBL/GenBank/DDBJ databases">
        <title>Sequencing 23 genomes of Wallemia ichthyophaga.</title>
        <authorList>
            <person name="Gostincar C."/>
        </authorList>
    </citation>
    <scope>NUCLEOTIDE SEQUENCE [LARGE SCALE GENOMIC DNA]</scope>
    <source>
        <strain evidence="5 6">EXF-5753</strain>
    </source>
</reference>
<dbReference type="GO" id="GO:0034974">
    <property type="term" value="C:Swi5-Swi2 complex"/>
    <property type="evidence" value="ECO:0007669"/>
    <property type="project" value="TreeGrafter"/>
</dbReference>
<name>A0A4T0FU91_9BASI</name>
<sequence>MAQSSSQSSGSSKSAEEMTDRELKEGISMMEAELGGSEEAERVRKEYISKLEEYNYFKDIGQMLIGRIADKTGKSMKEVYKELDIEDD</sequence>
<evidence type="ECO:0000256" key="2">
    <source>
        <dbReference type="ARBA" id="ARBA00022763"/>
    </source>
</evidence>
<dbReference type="GO" id="GO:0000709">
    <property type="term" value="P:meiotic joint molecule formation"/>
    <property type="evidence" value="ECO:0007669"/>
    <property type="project" value="TreeGrafter"/>
</dbReference>
<dbReference type="PANTHER" id="PTHR28529:SF2">
    <property type="entry name" value="DNA REPAIR PROTEIN SWI5 HOMOLOG"/>
    <property type="match status" value="1"/>
</dbReference>
<comment type="similarity">
    <text evidence="1">Belongs to the SWI5/SAE3 family.</text>
</comment>
<proteinExistence type="inferred from homology"/>
<accession>A0A4T0FU91</accession>
<feature type="region of interest" description="Disordered" evidence="4">
    <location>
        <begin position="1"/>
        <end position="22"/>
    </location>
</feature>
<dbReference type="GO" id="GO:0010772">
    <property type="term" value="P:meiotic DNA recombinase assembly involved in reciprocal meiotic recombination"/>
    <property type="evidence" value="ECO:0007669"/>
    <property type="project" value="TreeGrafter"/>
</dbReference>
<keyword evidence="6" id="KW-1185">Reference proteome</keyword>
<dbReference type="Gene3D" id="1.20.5.170">
    <property type="match status" value="1"/>
</dbReference>
<evidence type="ECO:0000313" key="6">
    <source>
        <dbReference type="Proteomes" id="UP000310189"/>
    </source>
</evidence>
<dbReference type="Pfam" id="PF07061">
    <property type="entry name" value="Swi5"/>
    <property type="match status" value="1"/>
</dbReference>
<evidence type="ECO:0000313" key="5">
    <source>
        <dbReference type="EMBL" id="TIA92131.1"/>
    </source>
</evidence>
<evidence type="ECO:0008006" key="7">
    <source>
        <dbReference type="Google" id="ProtNLM"/>
    </source>
</evidence>
<evidence type="ECO:0000256" key="4">
    <source>
        <dbReference type="SAM" id="MobiDB-lite"/>
    </source>
</evidence>
<dbReference type="AlphaFoldDB" id="A0A4T0FU91"/>
<dbReference type="PANTHER" id="PTHR28529">
    <property type="entry name" value="DNA REPAIR PROTEIN SWI5 HOMOLOG"/>
    <property type="match status" value="1"/>
</dbReference>
<dbReference type="EMBL" id="SPNW01000008">
    <property type="protein sequence ID" value="TIA92131.1"/>
    <property type="molecule type" value="Genomic_DNA"/>
</dbReference>